<feature type="domain" description="Response regulatory" evidence="9">
    <location>
        <begin position="2"/>
        <end position="116"/>
    </location>
</feature>
<gene>
    <name evidence="13" type="ORF">NIES23_35810</name>
</gene>
<dbReference type="InterPro" id="IPR011006">
    <property type="entry name" value="CheY-like_superfamily"/>
</dbReference>
<keyword evidence="5" id="KW-0804">Transcription</keyword>
<keyword evidence="1 7" id="KW-0597">Phosphoprotein</keyword>
<dbReference type="InterPro" id="IPR001789">
    <property type="entry name" value="Sig_transdc_resp-reg_receiver"/>
</dbReference>
<dbReference type="SUPFAM" id="SSF47226">
    <property type="entry name" value="Histidine-containing phosphotransfer domain, HPT domain"/>
    <property type="match status" value="1"/>
</dbReference>
<evidence type="ECO:0000256" key="4">
    <source>
        <dbReference type="ARBA" id="ARBA00023125"/>
    </source>
</evidence>
<dbReference type="Gene3D" id="1.10.10.10">
    <property type="entry name" value="Winged helix-like DNA-binding domain superfamily/Winged helix DNA-binding domain"/>
    <property type="match status" value="1"/>
</dbReference>
<organism evidence="13 14">
    <name type="scientific">Trichormus variabilis NIES-23</name>
    <dbReference type="NCBI Taxonomy" id="1973479"/>
    <lineage>
        <taxon>Bacteria</taxon>
        <taxon>Bacillati</taxon>
        <taxon>Cyanobacteriota</taxon>
        <taxon>Cyanophyceae</taxon>
        <taxon>Nostocales</taxon>
        <taxon>Nostocaceae</taxon>
        <taxon>Trichormus</taxon>
    </lineage>
</organism>
<keyword evidence="3" id="KW-0805">Transcription regulation</keyword>
<dbReference type="NCBIfam" id="TIGR00254">
    <property type="entry name" value="GGDEF"/>
    <property type="match status" value="1"/>
</dbReference>
<evidence type="ECO:0000313" key="13">
    <source>
        <dbReference type="EMBL" id="BAY70773.1"/>
    </source>
</evidence>
<dbReference type="FunFam" id="3.40.50.2300:FF:000002">
    <property type="entry name" value="DNA-binding response regulator PhoP"/>
    <property type="match status" value="1"/>
</dbReference>
<dbReference type="Gene3D" id="1.20.120.160">
    <property type="entry name" value="HPT domain"/>
    <property type="match status" value="1"/>
</dbReference>
<evidence type="ECO:0000256" key="3">
    <source>
        <dbReference type="ARBA" id="ARBA00023015"/>
    </source>
</evidence>
<reference evidence="13 14" key="1">
    <citation type="submission" date="2017-06" db="EMBL/GenBank/DDBJ databases">
        <title>Genome sequencing of cyanobaciteial culture collection at National Institute for Environmental Studies (NIES).</title>
        <authorList>
            <person name="Hirose Y."/>
            <person name="Shimura Y."/>
            <person name="Fujisawa T."/>
            <person name="Nakamura Y."/>
            <person name="Kawachi M."/>
        </authorList>
    </citation>
    <scope>NUCLEOTIDE SEQUENCE [LARGE SCALE GENOMIC DNA]</scope>
    <source>
        <strain evidence="13 14">NIES-23</strain>
    </source>
</reference>
<dbReference type="PROSITE" id="PS50110">
    <property type="entry name" value="RESPONSE_REGULATORY"/>
    <property type="match status" value="1"/>
</dbReference>
<feature type="domain" description="HPt" evidence="11">
    <location>
        <begin position="245"/>
        <end position="352"/>
    </location>
</feature>
<evidence type="ECO:0000256" key="8">
    <source>
        <dbReference type="PROSITE-ProRule" id="PRU01091"/>
    </source>
</evidence>
<evidence type="ECO:0000256" key="7">
    <source>
        <dbReference type="PROSITE-ProRule" id="PRU00169"/>
    </source>
</evidence>
<dbReference type="PANTHER" id="PTHR48111">
    <property type="entry name" value="REGULATOR OF RPOS"/>
    <property type="match status" value="1"/>
</dbReference>
<evidence type="ECO:0000313" key="14">
    <source>
        <dbReference type="Proteomes" id="UP000217507"/>
    </source>
</evidence>
<protein>
    <submittedName>
        <fullName evidence="13">Two-component response regulator</fullName>
    </submittedName>
</protein>
<evidence type="ECO:0000256" key="2">
    <source>
        <dbReference type="ARBA" id="ARBA00023012"/>
    </source>
</evidence>
<dbReference type="Pfam" id="PF00990">
    <property type="entry name" value="GGDEF"/>
    <property type="match status" value="1"/>
</dbReference>
<proteinExistence type="predicted"/>
<feature type="domain" description="GGDEF" evidence="10">
    <location>
        <begin position="469"/>
        <end position="601"/>
    </location>
</feature>
<dbReference type="InterPro" id="IPR039420">
    <property type="entry name" value="WalR-like"/>
</dbReference>
<dbReference type="SMART" id="SM00267">
    <property type="entry name" value="GGDEF"/>
    <property type="match status" value="1"/>
</dbReference>
<feature type="modified residue" description="4-aspartylphosphate" evidence="7">
    <location>
        <position position="51"/>
    </location>
</feature>
<dbReference type="PROSITE" id="PS51755">
    <property type="entry name" value="OMPR_PHOB"/>
    <property type="match status" value="1"/>
</dbReference>
<dbReference type="Pfam" id="PF00072">
    <property type="entry name" value="Response_reg"/>
    <property type="match status" value="1"/>
</dbReference>
<dbReference type="CDD" id="cd00088">
    <property type="entry name" value="HPT"/>
    <property type="match status" value="1"/>
</dbReference>
<dbReference type="GO" id="GO:0032993">
    <property type="term" value="C:protein-DNA complex"/>
    <property type="evidence" value="ECO:0007669"/>
    <property type="project" value="TreeGrafter"/>
</dbReference>
<dbReference type="SUPFAM" id="SSF46894">
    <property type="entry name" value="C-terminal effector domain of the bipartite response regulators"/>
    <property type="match status" value="1"/>
</dbReference>
<dbReference type="PANTHER" id="PTHR48111:SF15">
    <property type="entry name" value="OMPR SUBFAMILY"/>
    <property type="match status" value="1"/>
</dbReference>
<evidence type="ECO:0000259" key="10">
    <source>
        <dbReference type="PROSITE" id="PS50887"/>
    </source>
</evidence>
<dbReference type="CDD" id="cd01949">
    <property type="entry name" value="GGDEF"/>
    <property type="match status" value="1"/>
</dbReference>
<dbReference type="GO" id="GO:0000156">
    <property type="term" value="F:phosphorelay response regulator activity"/>
    <property type="evidence" value="ECO:0007669"/>
    <property type="project" value="TreeGrafter"/>
</dbReference>
<dbReference type="InterPro" id="IPR036388">
    <property type="entry name" value="WH-like_DNA-bd_sf"/>
</dbReference>
<feature type="DNA-binding region" description="OmpR/PhoB-type" evidence="8">
    <location>
        <begin position="124"/>
        <end position="223"/>
    </location>
</feature>
<dbReference type="EMBL" id="AP018216">
    <property type="protein sequence ID" value="BAY70773.1"/>
    <property type="molecule type" value="Genomic_DNA"/>
</dbReference>
<evidence type="ECO:0000256" key="6">
    <source>
        <dbReference type="PROSITE-ProRule" id="PRU00110"/>
    </source>
</evidence>
<dbReference type="InterPro" id="IPR000160">
    <property type="entry name" value="GGDEF_dom"/>
</dbReference>
<accession>A0A1Z4KPI3</accession>
<dbReference type="Gene3D" id="3.30.70.270">
    <property type="match status" value="1"/>
</dbReference>
<dbReference type="GO" id="GO:0006355">
    <property type="term" value="P:regulation of DNA-templated transcription"/>
    <property type="evidence" value="ECO:0007669"/>
    <property type="project" value="InterPro"/>
</dbReference>
<sequence>MRILLVEDDELIGELLVKSLTSQHYTVDFAKDGQEGWDFAELYTYDLILLDLILPKLDGISFCRQLRASGNQTPILLLTSQDTSITKVTGLDAGADDYVAKPFDFQELLARIRALLRRGGSALPPLLEWNNLRLDPSTCEVACDGKLLHLTPKEYGLLELFLRNSHRIFSCSALIDQLWSFEEPPTEDTVRSHIKGLRQKLKAAGVVEDPIDTVYGIGYRLKPVQPGREEELNTEKVVAAIANPVENEVRKVWEDVVEKIEQRVAVIEQASHKLLQNKVSEEILSKAKVEAHKLAGSLGMFGSDEGSQIAQEIESLLDNGKKLKASGRKHLGQVVEALHQELENLKSGYKTELSVVETKADDRPLVLVIDQDQELVRESRSQGSEAIAPGQLTDARVMIVDDDPQILTTLQTLLSAWGIKVYTLPHPQGFLAARLGNLAEIDTLTLVANRRKSTQELNHYLQWCHTHQQTLSFAVVKLDGLKQINYNYGHEIGDRVLSQLGELLRQMFHSQDVVGRWGGTEFILGMAGITKGEGVRRLGELLKTFRQIEFINTSNQSFHATLSAAVVEYPQDGDKLEVLYQAADIVLHQSKATGRNRVLSS</sequence>
<dbReference type="InterPro" id="IPR008207">
    <property type="entry name" value="Sig_transdc_His_kin_Hpt_dom"/>
</dbReference>
<dbReference type="GO" id="GO:0000976">
    <property type="term" value="F:transcription cis-regulatory region binding"/>
    <property type="evidence" value="ECO:0007669"/>
    <property type="project" value="TreeGrafter"/>
</dbReference>
<dbReference type="SUPFAM" id="SSF52172">
    <property type="entry name" value="CheY-like"/>
    <property type="match status" value="2"/>
</dbReference>
<dbReference type="CDD" id="cd00383">
    <property type="entry name" value="trans_reg_C"/>
    <property type="match status" value="1"/>
</dbReference>
<dbReference type="PROSITE" id="PS50887">
    <property type="entry name" value="GGDEF"/>
    <property type="match status" value="1"/>
</dbReference>
<dbReference type="Gene3D" id="3.40.50.2300">
    <property type="match status" value="1"/>
</dbReference>
<feature type="domain" description="OmpR/PhoB-type" evidence="12">
    <location>
        <begin position="124"/>
        <end position="223"/>
    </location>
</feature>
<evidence type="ECO:0000259" key="12">
    <source>
        <dbReference type="PROSITE" id="PS51755"/>
    </source>
</evidence>
<dbReference type="SUPFAM" id="SSF55073">
    <property type="entry name" value="Nucleotide cyclase"/>
    <property type="match status" value="1"/>
</dbReference>
<name>A0A1Z4KPI3_ANAVA</name>
<dbReference type="Pfam" id="PF01627">
    <property type="entry name" value="Hpt"/>
    <property type="match status" value="1"/>
</dbReference>
<dbReference type="InterPro" id="IPR043128">
    <property type="entry name" value="Rev_trsase/Diguanyl_cyclase"/>
</dbReference>
<feature type="modified residue" description="Phosphohistidine" evidence="6">
    <location>
        <position position="292"/>
    </location>
</feature>
<dbReference type="InterPro" id="IPR001867">
    <property type="entry name" value="OmpR/PhoB-type_DNA-bd"/>
</dbReference>
<evidence type="ECO:0000256" key="5">
    <source>
        <dbReference type="ARBA" id="ARBA00023163"/>
    </source>
</evidence>
<dbReference type="AlphaFoldDB" id="A0A1Z4KPI3"/>
<dbReference type="PROSITE" id="PS50894">
    <property type="entry name" value="HPT"/>
    <property type="match status" value="1"/>
</dbReference>
<dbReference type="Pfam" id="PF00486">
    <property type="entry name" value="Trans_reg_C"/>
    <property type="match status" value="1"/>
</dbReference>
<dbReference type="Gene3D" id="6.10.250.690">
    <property type="match status" value="1"/>
</dbReference>
<dbReference type="InterPro" id="IPR036641">
    <property type="entry name" value="HPT_dom_sf"/>
</dbReference>
<dbReference type="SMART" id="SM00862">
    <property type="entry name" value="Trans_reg_C"/>
    <property type="match status" value="1"/>
</dbReference>
<evidence type="ECO:0000259" key="9">
    <source>
        <dbReference type="PROSITE" id="PS50110"/>
    </source>
</evidence>
<dbReference type="InterPro" id="IPR016032">
    <property type="entry name" value="Sig_transdc_resp-reg_C-effctor"/>
</dbReference>
<keyword evidence="4 8" id="KW-0238">DNA-binding</keyword>
<evidence type="ECO:0000256" key="1">
    <source>
        <dbReference type="ARBA" id="ARBA00022553"/>
    </source>
</evidence>
<dbReference type="Proteomes" id="UP000217507">
    <property type="component" value="Chromosome"/>
</dbReference>
<dbReference type="InterPro" id="IPR029787">
    <property type="entry name" value="Nucleotide_cyclase"/>
</dbReference>
<dbReference type="GO" id="GO:0005829">
    <property type="term" value="C:cytosol"/>
    <property type="evidence" value="ECO:0007669"/>
    <property type="project" value="TreeGrafter"/>
</dbReference>
<dbReference type="SMART" id="SM00448">
    <property type="entry name" value="REC"/>
    <property type="match status" value="1"/>
</dbReference>
<evidence type="ECO:0000259" key="11">
    <source>
        <dbReference type="PROSITE" id="PS50894"/>
    </source>
</evidence>
<keyword evidence="2" id="KW-0902">Two-component regulatory system</keyword>